<dbReference type="InterPro" id="IPR029021">
    <property type="entry name" value="Prot-tyrosine_phosphatase-like"/>
</dbReference>
<feature type="active site" description="Phosphocysteine intermediate" evidence="2">
    <location>
        <position position="413"/>
    </location>
</feature>
<dbReference type="GeneID" id="34609158"/>
<evidence type="ECO:0000256" key="2">
    <source>
        <dbReference type="PIRSR" id="PIRSR630564-1"/>
    </source>
</evidence>
<dbReference type="STRING" id="1073090.A0A1L9SKQ0"/>
<dbReference type="AlphaFoldDB" id="A0A1L9SKQ0"/>
<dbReference type="InterPro" id="IPR011993">
    <property type="entry name" value="PH-like_dom_sf"/>
</dbReference>
<dbReference type="InterPro" id="IPR016130">
    <property type="entry name" value="Tyr_Pase_AS"/>
</dbReference>
<dbReference type="CDD" id="cd17666">
    <property type="entry name" value="PTP-MTM-like_fungal"/>
    <property type="match status" value="1"/>
</dbReference>
<evidence type="ECO:0000313" key="6">
    <source>
        <dbReference type="EMBL" id="OJJ47644.1"/>
    </source>
</evidence>
<feature type="region of interest" description="Disordered" evidence="4">
    <location>
        <begin position="248"/>
        <end position="274"/>
    </location>
</feature>
<dbReference type="PROSITE" id="PS51339">
    <property type="entry name" value="PPASE_MYOTUBULARIN"/>
    <property type="match status" value="1"/>
</dbReference>
<proteinExistence type="inferred from homology"/>
<dbReference type="GO" id="GO:0016020">
    <property type="term" value="C:membrane"/>
    <property type="evidence" value="ECO:0007669"/>
    <property type="project" value="TreeGrafter"/>
</dbReference>
<dbReference type="VEuPathDB" id="FungiDB:ASPZODRAFT_131195"/>
<dbReference type="InterPro" id="IPR030564">
    <property type="entry name" value="Myotubularin"/>
</dbReference>
<evidence type="ECO:0000313" key="7">
    <source>
        <dbReference type="Proteomes" id="UP000184188"/>
    </source>
</evidence>
<dbReference type="Pfam" id="PF21098">
    <property type="entry name" value="PH-GRAM_MTMR6-like"/>
    <property type="match status" value="1"/>
</dbReference>
<reference evidence="7" key="1">
    <citation type="journal article" date="2017" name="Genome Biol.">
        <title>Comparative genomics reveals high biological diversity and specific adaptations in the industrially and medically important fungal genus Aspergillus.</title>
        <authorList>
            <person name="de Vries R.P."/>
            <person name="Riley R."/>
            <person name="Wiebenga A."/>
            <person name="Aguilar-Osorio G."/>
            <person name="Amillis S."/>
            <person name="Uchima C.A."/>
            <person name="Anderluh G."/>
            <person name="Asadollahi M."/>
            <person name="Askin M."/>
            <person name="Barry K."/>
            <person name="Battaglia E."/>
            <person name="Bayram O."/>
            <person name="Benocci T."/>
            <person name="Braus-Stromeyer S.A."/>
            <person name="Caldana C."/>
            <person name="Canovas D."/>
            <person name="Cerqueira G.C."/>
            <person name="Chen F."/>
            <person name="Chen W."/>
            <person name="Choi C."/>
            <person name="Clum A."/>
            <person name="Dos Santos R.A."/>
            <person name="Damasio A.R."/>
            <person name="Diallinas G."/>
            <person name="Emri T."/>
            <person name="Fekete E."/>
            <person name="Flipphi M."/>
            <person name="Freyberg S."/>
            <person name="Gallo A."/>
            <person name="Gournas C."/>
            <person name="Habgood R."/>
            <person name="Hainaut M."/>
            <person name="Harispe M.L."/>
            <person name="Henrissat B."/>
            <person name="Hilden K.S."/>
            <person name="Hope R."/>
            <person name="Hossain A."/>
            <person name="Karabika E."/>
            <person name="Karaffa L."/>
            <person name="Karanyi Z."/>
            <person name="Krasevec N."/>
            <person name="Kuo A."/>
            <person name="Kusch H."/>
            <person name="LaButti K."/>
            <person name="Lagendijk E.L."/>
            <person name="Lapidus A."/>
            <person name="Levasseur A."/>
            <person name="Lindquist E."/>
            <person name="Lipzen A."/>
            <person name="Logrieco A.F."/>
            <person name="MacCabe A."/>
            <person name="Maekelae M.R."/>
            <person name="Malavazi I."/>
            <person name="Melin P."/>
            <person name="Meyer V."/>
            <person name="Mielnichuk N."/>
            <person name="Miskei M."/>
            <person name="Molnar A.P."/>
            <person name="Mule G."/>
            <person name="Ngan C.Y."/>
            <person name="Orejas M."/>
            <person name="Orosz E."/>
            <person name="Ouedraogo J.P."/>
            <person name="Overkamp K.M."/>
            <person name="Park H.-S."/>
            <person name="Perrone G."/>
            <person name="Piumi F."/>
            <person name="Punt P.J."/>
            <person name="Ram A.F."/>
            <person name="Ramon A."/>
            <person name="Rauscher S."/>
            <person name="Record E."/>
            <person name="Riano-Pachon D.M."/>
            <person name="Robert V."/>
            <person name="Roehrig J."/>
            <person name="Ruller R."/>
            <person name="Salamov A."/>
            <person name="Salih N.S."/>
            <person name="Samson R.A."/>
            <person name="Sandor E."/>
            <person name="Sanguinetti M."/>
            <person name="Schuetze T."/>
            <person name="Sepcic K."/>
            <person name="Shelest E."/>
            <person name="Sherlock G."/>
            <person name="Sophianopoulou V."/>
            <person name="Squina F.M."/>
            <person name="Sun H."/>
            <person name="Susca A."/>
            <person name="Todd R.B."/>
            <person name="Tsang A."/>
            <person name="Unkles S.E."/>
            <person name="van de Wiele N."/>
            <person name="van Rossen-Uffink D."/>
            <person name="Oliveira J.V."/>
            <person name="Vesth T.C."/>
            <person name="Visser J."/>
            <person name="Yu J.-H."/>
            <person name="Zhou M."/>
            <person name="Andersen M.R."/>
            <person name="Archer D.B."/>
            <person name="Baker S.E."/>
            <person name="Benoit I."/>
            <person name="Brakhage A.A."/>
            <person name="Braus G.H."/>
            <person name="Fischer R."/>
            <person name="Frisvad J.C."/>
            <person name="Goldman G.H."/>
            <person name="Houbraken J."/>
            <person name="Oakley B."/>
            <person name="Pocsi I."/>
            <person name="Scazzocchio C."/>
            <person name="Seiboth B."/>
            <person name="vanKuyk P.A."/>
            <person name="Wortman J."/>
            <person name="Dyer P.S."/>
            <person name="Grigoriev I.V."/>
        </authorList>
    </citation>
    <scope>NUCLEOTIDE SEQUENCE [LARGE SCALE GENOMIC DNA]</scope>
    <source>
        <strain evidence="7">CBS 506.65</strain>
    </source>
</reference>
<dbReference type="PANTHER" id="PTHR10807:SF128">
    <property type="entry name" value="PHOSPHATIDYLINOSITOL-3,5-BISPHOSPHATE 3-PHOSPHATASE"/>
    <property type="match status" value="1"/>
</dbReference>
<keyword evidence="7" id="KW-1185">Reference proteome</keyword>
<dbReference type="SUPFAM" id="SSF50729">
    <property type="entry name" value="PH domain-like"/>
    <property type="match status" value="1"/>
</dbReference>
<dbReference type="PANTHER" id="PTHR10807">
    <property type="entry name" value="MYOTUBULARIN-RELATED"/>
    <property type="match status" value="1"/>
</dbReference>
<feature type="binding site" evidence="3">
    <location>
        <begin position="413"/>
        <end position="419"/>
    </location>
    <ligand>
        <name>substrate</name>
    </ligand>
</feature>
<dbReference type="OrthoDB" id="271628at2759"/>
<protein>
    <recommendedName>
        <fullName evidence="5">Myotubularin phosphatase domain-containing protein</fullName>
    </recommendedName>
</protein>
<dbReference type="GO" id="GO:0004438">
    <property type="term" value="F:phosphatidylinositol-3-phosphate phosphatase activity"/>
    <property type="evidence" value="ECO:0007669"/>
    <property type="project" value="TreeGrafter"/>
</dbReference>
<evidence type="ECO:0000256" key="3">
    <source>
        <dbReference type="PIRSR" id="PIRSR630564-2"/>
    </source>
</evidence>
<comment type="similarity">
    <text evidence="1">Belongs to the protein-tyrosine phosphatase family. Non-receptor class myotubularin subfamily.</text>
</comment>
<dbReference type="GO" id="GO:0046856">
    <property type="term" value="P:phosphatidylinositol dephosphorylation"/>
    <property type="evidence" value="ECO:0007669"/>
    <property type="project" value="TreeGrafter"/>
</dbReference>
<dbReference type="RefSeq" id="XP_022582154.1">
    <property type="nucleotide sequence ID" value="XM_022722693.1"/>
</dbReference>
<feature type="binding site" evidence="3">
    <location>
        <begin position="349"/>
        <end position="350"/>
    </location>
    <ligand>
        <name>substrate</name>
    </ligand>
</feature>
<dbReference type="PROSITE" id="PS00383">
    <property type="entry name" value="TYR_PHOSPHATASE_1"/>
    <property type="match status" value="1"/>
</dbReference>
<gene>
    <name evidence="6" type="ORF">ASPZODRAFT_131195</name>
</gene>
<dbReference type="Proteomes" id="UP000184188">
    <property type="component" value="Unassembled WGS sequence"/>
</dbReference>
<dbReference type="Gene3D" id="2.30.29.30">
    <property type="entry name" value="Pleckstrin-homology domain (PH domain)/Phosphotyrosine-binding domain (PTB)"/>
    <property type="match status" value="1"/>
</dbReference>
<sequence length="753" mass="84521">MDRTRVAKVEEVTLSRRGEQVVGTLHLTPHHLIFSHVPTTSGDGPPPGAAARPRELWITYPIISFCTLRPAPAVSRQLSSIRLRCRDFTFVCFYFADEHKAREVYDSVKQWTCRLGRIDKLYAFSYQPPPPEQALNGWELYNARKEWARLGVEGDGHGWRISQINLDYGFSPTYPAVLPVPSAISDNTLNYAGRYRSRARIPVLTYLHPVNNCSITRSSQPLVGVRQNRSIQDEKLLAAIFSTSRPERPLANFAGSHPEPDSSSSPQEDLPGSRPELELTNAEELEDEMLASLRGDTEENPPIYGAQQHNLIVDARPTVNAFAMQAVGLGSENMDNYKFATKAYLGIDNIHVMRDSLNKVVDALKDSDVTPLRPNREQLARSNWLKHISGILEGAGLIARQVGLQHSHVLIHCSDGWDRTSQLSALSQLCLDPYYRTLEGFMVLVEKDWLSFGHMFRHRSGHLSSEKWFQIENERIGGADTNRSFGESGGAGKALENAFLSAKGFFNRDNTSRDSLPDSDGDAQSYDSDNLNGKKPSSAPRTVASEKEVTKVKETSPVFHQFLDAAYQLLYQYPTRFEFNERFLRRLLYHLYSCQYGTFLFNSEKERIETRAKERTRSVWDYFLARREQFLNPNYDSLVDDNKRGHERLIFPRTDEVRWWAEAFGRTDSEMNGPRLFGPNAADNVTGGRAPILTGIETAHHSLGSGISGKSIPNAASAGMAAVTAGLSNLTLPKSKETNQGSGRMSDVEVEMQ</sequence>
<dbReference type="SUPFAM" id="SSF52799">
    <property type="entry name" value="(Phosphotyrosine protein) phosphatases II"/>
    <property type="match status" value="1"/>
</dbReference>
<dbReference type="EMBL" id="KV878340">
    <property type="protein sequence ID" value="OJJ47644.1"/>
    <property type="molecule type" value="Genomic_DNA"/>
</dbReference>
<evidence type="ECO:0000256" key="1">
    <source>
        <dbReference type="ARBA" id="ARBA00007471"/>
    </source>
</evidence>
<dbReference type="InterPro" id="IPR010569">
    <property type="entry name" value="Myotubularin-like_Pase_dom"/>
</dbReference>
<accession>A0A1L9SKQ0</accession>
<dbReference type="GO" id="GO:0005737">
    <property type="term" value="C:cytoplasm"/>
    <property type="evidence" value="ECO:0007669"/>
    <property type="project" value="TreeGrafter"/>
</dbReference>
<organism evidence="6 7">
    <name type="scientific">Penicilliopsis zonata CBS 506.65</name>
    <dbReference type="NCBI Taxonomy" id="1073090"/>
    <lineage>
        <taxon>Eukaryota</taxon>
        <taxon>Fungi</taxon>
        <taxon>Dikarya</taxon>
        <taxon>Ascomycota</taxon>
        <taxon>Pezizomycotina</taxon>
        <taxon>Eurotiomycetes</taxon>
        <taxon>Eurotiomycetidae</taxon>
        <taxon>Eurotiales</taxon>
        <taxon>Aspergillaceae</taxon>
        <taxon>Penicilliopsis</taxon>
    </lineage>
</organism>
<feature type="compositionally biased region" description="Polar residues" evidence="4">
    <location>
        <begin position="732"/>
        <end position="743"/>
    </location>
</feature>
<feature type="compositionally biased region" description="Low complexity" evidence="4">
    <location>
        <begin position="261"/>
        <end position="270"/>
    </location>
</feature>
<feature type="region of interest" description="Disordered" evidence="4">
    <location>
        <begin position="732"/>
        <end position="753"/>
    </location>
</feature>
<evidence type="ECO:0000256" key="4">
    <source>
        <dbReference type="SAM" id="MobiDB-lite"/>
    </source>
</evidence>
<name>A0A1L9SKQ0_9EURO</name>
<evidence type="ECO:0000259" key="5">
    <source>
        <dbReference type="PROSITE" id="PS51339"/>
    </source>
</evidence>
<feature type="domain" description="Myotubularin phosphatase" evidence="5">
    <location>
        <begin position="137"/>
        <end position="664"/>
    </location>
</feature>
<dbReference type="Pfam" id="PF06602">
    <property type="entry name" value="Myotub-related"/>
    <property type="match status" value="1"/>
</dbReference>
<dbReference type="InterPro" id="IPR048994">
    <property type="entry name" value="PH-GRAM_MTMR6-9"/>
</dbReference>
<feature type="region of interest" description="Disordered" evidence="4">
    <location>
        <begin position="510"/>
        <end position="547"/>
    </location>
</feature>